<proteinExistence type="predicted"/>
<evidence type="ECO:0000313" key="1">
    <source>
        <dbReference type="EMBL" id="MDM8562286.1"/>
    </source>
</evidence>
<reference evidence="1" key="1">
    <citation type="submission" date="2023-06" db="EMBL/GenBank/DDBJ databases">
        <title>Uncultivated large filamentous bacteria from sulfidic sediments reveal new species and different genomic features in energy metabolism and defense.</title>
        <authorList>
            <person name="Fonseca A."/>
        </authorList>
    </citation>
    <scope>NUCLEOTIDE SEQUENCE</scope>
    <source>
        <strain evidence="1">HSG4</strain>
    </source>
</reference>
<comment type="caution">
    <text evidence="1">The sequence shown here is derived from an EMBL/GenBank/DDBJ whole genome shotgun (WGS) entry which is preliminary data.</text>
</comment>
<keyword evidence="2" id="KW-1185">Reference proteome</keyword>
<protein>
    <submittedName>
        <fullName evidence="1">Uncharacterized protein</fullName>
    </submittedName>
</protein>
<dbReference type="Proteomes" id="UP001171945">
    <property type="component" value="Unassembled WGS sequence"/>
</dbReference>
<name>A0ABT7VRI3_9GAMM</name>
<accession>A0ABT7VRI3</accession>
<gene>
    <name evidence="1" type="ORF">QUF54_02930</name>
</gene>
<sequence length="213" mass="24894">MRSFKDWTLAELDKTFRLDVLDNSTVLEQWLTGQADISDFERQVLRSFQKILHIHVYDWNETELAYNFIGPVMALANFNTKQFNFFAERAFKGTVDEIEMGGRPDGMIASGFREPEQPYFCFQEYKKEKDPEGDPAAQALAAMLVAQELNQHRFPMYGCYIKGEVWHFMMLQERAYCISNGYVATRDDLFEIFCILKTLKQLITQFVESNSQK</sequence>
<evidence type="ECO:0000313" key="2">
    <source>
        <dbReference type="Proteomes" id="UP001171945"/>
    </source>
</evidence>
<organism evidence="1 2">
    <name type="scientific">Candidatus Marithioploca araucensis</name>
    <dbReference type="NCBI Taxonomy" id="70273"/>
    <lineage>
        <taxon>Bacteria</taxon>
        <taxon>Pseudomonadati</taxon>
        <taxon>Pseudomonadota</taxon>
        <taxon>Gammaproteobacteria</taxon>
        <taxon>Thiotrichales</taxon>
        <taxon>Thiotrichaceae</taxon>
        <taxon>Candidatus Marithioploca</taxon>
    </lineage>
</organism>
<dbReference type="EMBL" id="JAUCGM010000106">
    <property type="protein sequence ID" value="MDM8562286.1"/>
    <property type="molecule type" value="Genomic_DNA"/>
</dbReference>